<organism evidence="2 3">
    <name type="scientific">Streptomyces camponoticapitis</name>
    <dbReference type="NCBI Taxonomy" id="1616125"/>
    <lineage>
        <taxon>Bacteria</taxon>
        <taxon>Bacillati</taxon>
        <taxon>Actinomycetota</taxon>
        <taxon>Actinomycetes</taxon>
        <taxon>Kitasatosporales</taxon>
        <taxon>Streptomycetaceae</taxon>
        <taxon>Streptomyces</taxon>
    </lineage>
</organism>
<comment type="caution">
    <text evidence="2">The sequence shown here is derived from an EMBL/GenBank/DDBJ whole genome shotgun (WGS) entry which is preliminary data.</text>
</comment>
<dbReference type="InterPro" id="IPR045063">
    <property type="entry name" value="Dynamin_N"/>
</dbReference>
<dbReference type="Proteomes" id="UP000660265">
    <property type="component" value="Unassembled WGS sequence"/>
</dbReference>
<evidence type="ECO:0000313" key="3">
    <source>
        <dbReference type="Proteomes" id="UP000660265"/>
    </source>
</evidence>
<dbReference type="Gene3D" id="3.40.50.300">
    <property type="entry name" value="P-loop containing nucleotide triphosphate hydrolases"/>
    <property type="match status" value="1"/>
</dbReference>
<dbReference type="SUPFAM" id="SSF52540">
    <property type="entry name" value="P-loop containing nucleoside triphosphate hydrolases"/>
    <property type="match status" value="1"/>
</dbReference>
<name>A0ABQ2E0V0_9ACTN</name>
<evidence type="ECO:0000259" key="1">
    <source>
        <dbReference type="Pfam" id="PF00350"/>
    </source>
</evidence>
<dbReference type="RefSeq" id="WP_189106636.1">
    <property type="nucleotide sequence ID" value="NZ_BMMV01000004.1"/>
</dbReference>
<keyword evidence="3" id="KW-1185">Reference proteome</keyword>
<sequence>MADDLERRVAAAFAAALTSLADGGHRTALLRQALEAERDRAAGLMRVAVVGRISTGKSTLVNALIGEERVATGSQELTFNVNRLRHGDTPGLTIHYKDGRPPVTTSLDRLESLTVRREEYAGELRGISEIVAEIGAPYLKKFELIDTPGLDSRYVEDSRNTFDFLGIDADELDRSTLRHASAADALILVLSIRGPSTVDADLLAHFLGPGFAMSTPLTTLGVLTKCEHLWQPGGPHPLERGRALAERTMGEAPGMKQRLYELTPVCSLIGQAAGTLDDNTLTSFHALAGVSRDTLFAALSMASMFCAEGSGLPLDAAERRRLWTRFGAYGIHSACEAVRDHVRTVPELRAHLMRDSGMEALRDRLAGHFGHRAALLKLDSAAERVRSMPERLAAGLGPRERSALDEAIGVIEALVVDEPGFAQLNTLRRLYAGALGFSDAQAHEIRQCAGEFGRRPADRLGLPPDTPVEELRRQAGLRHTTWLVRWQGGALSGPSREAARVVVRSYEYLLAELDGPGGVNRPG</sequence>
<dbReference type="EMBL" id="BMMV01000004">
    <property type="protein sequence ID" value="GGJ85283.1"/>
    <property type="molecule type" value="Genomic_DNA"/>
</dbReference>
<gene>
    <name evidence="2" type="ORF">GCM10011583_16160</name>
</gene>
<evidence type="ECO:0000313" key="2">
    <source>
        <dbReference type="EMBL" id="GGJ85283.1"/>
    </source>
</evidence>
<dbReference type="InterPro" id="IPR027417">
    <property type="entry name" value="P-loop_NTPase"/>
</dbReference>
<dbReference type="Pfam" id="PF00350">
    <property type="entry name" value="Dynamin_N"/>
    <property type="match status" value="1"/>
</dbReference>
<reference evidence="3" key="1">
    <citation type="journal article" date="2019" name="Int. J. Syst. Evol. Microbiol.">
        <title>The Global Catalogue of Microorganisms (GCM) 10K type strain sequencing project: providing services to taxonomists for standard genome sequencing and annotation.</title>
        <authorList>
            <consortium name="The Broad Institute Genomics Platform"/>
            <consortium name="The Broad Institute Genome Sequencing Center for Infectious Disease"/>
            <person name="Wu L."/>
            <person name="Ma J."/>
        </authorList>
    </citation>
    <scope>NUCLEOTIDE SEQUENCE [LARGE SCALE GENOMIC DNA]</scope>
    <source>
        <strain evidence="3">CGMCC 4.7275</strain>
    </source>
</reference>
<protein>
    <submittedName>
        <fullName evidence="2">GTPase</fullName>
    </submittedName>
</protein>
<proteinExistence type="predicted"/>
<feature type="domain" description="Dynamin N-terminal" evidence="1">
    <location>
        <begin position="47"/>
        <end position="225"/>
    </location>
</feature>
<accession>A0ABQ2E0V0</accession>